<accession>A0A1M5PJN9</accession>
<dbReference type="Proteomes" id="UP000237771">
    <property type="component" value="Unassembled WGS sequence"/>
</dbReference>
<reference evidence="4" key="1">
    <citation type="submission" date="2016-11" db="EMBL/GenBank/DDBJ databases">
        <authorList>
            <person name="Varghese N."/>
            <person name="Submissions S."/>
        </authorList>
    </citation>
    <scope>NUCLEOTIDE SEQUENCE [LARGE SCALE GENOMIC DNA]</scope>
    <source>
        <strain evidence="4">DSM 19729</strain>
    </source>
</reference>
<feature type="chain" id="PRO_5012725587" evidence="1">
    <location>
        <begin position="20"/>
        <end position="408"/>
    </location>
</feature>
<dbReference type="Proteomes" id="UP000184384">
    <property type="component" value="Unassembled WGS sequence"/>
</dbReference>
<reference evidence="3" key="2">
    <citation type="submission" date="2016-11" db="EMBL/GenBank/DDBJ databases">
        <authorList>
            <person name="Jaros S."/>
            <person name="Januszkiewicz K."/>
            <person name="Wedrychowicz H."/>
        </authorList>
    </citation>
    <scope>NUCLEOTIDE SEQUENCE [LARGE SCALE GENOMIC DNA]</scope>
    <source>
        <strain evidence="3">DSM 19729</strain>
    </source>
</reference>
<organism evidence="3 4">
    <name type="scientific">Flavobacterium granuli</name>
    <dbReference type="NCBI Taxonomy" id="280093"/>
    <lineage>
        <taxon>Bacteria</taxon>
        <taxon>Pseudomonadati</taxon>
        <taxon>Bacteroidota</taxon>
        <taxon>Flavobacteriia</taxon>
        <taxon>Flavobacteriales</taxon>
        <taxon>Flavobacteriaceae</taxon>
        <taxon>Flavobacterium</taxon>
    </lineage>
</organism>
<dbReference type="OrthoDB" id="1491239at2"/>
<reference evidence="2 5" key="3">
    <citation type="submission" date="2018-03" db="EMBL/GenBank/DDBJ databases">
        <title>Genomic Encyclopedia of Archaeal and Bacterial Type Strains, Phase II (KMG-II): from individual species to whole genera.</title>
        <authorList>
            <person name="Goeker M."/>
        </authorList>
    </citation>
    <scope>NUCLEOTIDE SEQUENCE [LARGE SCALE GENOMIC DNA]</scope>
    <source>
        <strain evidence="2 5">DSM 17797</strain>
    </source>
</reference>
<dbReference type="EMBL" id="PVUB01000002">
    <property type="protein sequence ID" value="PRZ26509.1"/>
    <property type="molecule type" value="Genomic_DNA"/>
</dbReference>
<evidence type="ECO:0000313" key="3">
    <source>
        <dbReference type="EMBL" id="SHH01897.1"/>
    </source>
</evidence>
<dbReference type="RefSeq" id="WP_072943561.1">
    <property type="nucleotide sequence ID" value="NZ_FQWO01000006.1"/>
</dbReference>
<evidence type="ECO:0000256" key="1">
    <source>
        <dbReference type="SAM" id="SignalP"/>
    </source>
</evidence>
<gene>
    <name evidence="2" type="ORF">BC624_102484</name>
    <name evidence="3" type="ORF">SAMN05443373_10681</name>
</gene>
<proteinExistence type="predicted"/>
<feature type="signal peptide" evidence="1">
    <location>
        <begin position="1"/>
        <end position="19"/>
    </location>
</feature>
<dbReference type="AlphaFoldDB" id="A0A1M5PJN9"/>
<protein>
    <submittedName>
        <fullName evidence="3">Long-chain fatty acid transport protein</fullName>
    </submittedName>
    <submittedName>
        <fullName evidence="2">Long-subunit fatty acid transport protein</fullName>
    </submittedName>
</protein>
<keyword evidence="1" id="KW-0732">Signal</keyword>
<sequence>MIKKIIVSTCLLLSLVSFAQEGTSSPYSFYGIGDVRFKGAVENRSMAGLAVEQDSIHLNLENPASFANLKLTTFSLGGTYNTNKLKTDSKAETAKRTTLDYLAVGLPMGKFGLGFGLIPYSSVGYKVESLEAGSKRFSGSGGLNKAFLGLGYKITPNFSIGADVQYNFGKIENSRLEFVTGVPLGTQELNTATLSGVNFNVGTMYKTKISKKLNFFSSLNYTLESTLTSNNTRNIWTVSYDMRVDDVLDQEKFTRDLKLPSKLSIGAGIGESQKWLVGAQIVTGSKGNLVNTYNDMNNVSYENSMKYSLGGYYIPNYNSFSSYAKRIVYRGGLKFDKTGLMVNSESVNDIGLTLGLGFPISGSFSNVNVGFELGKKGTTSSNLVQENYANISVGLSLNDKWFVKRKFE</sequence>
<evidence type="ECO:0000313" key="2">
    <source>
        <dbReference type="EMBL" id="PRZ26509.1"/>
    </source>
</evidence>
<dbReference type="Gene3D" id="2.40.160.60">
    <property type="entry name" value="Outer membrane protein transport protein (OMPP1/FadL/TodX)"/>
    <property type="match status" value="1"/>
</dbReference>
<evidence type="ECO:0000313" key="4">
    <source>
        <dbReference type="Proteomes" id="UP000184384"/>
    </source>
</evidence>
<evidence type="ECO:0000313" key="5">
    <source>
        <dbReference type="Proteomes" id="UP000237771"/>
    </source>
</evidence>
<dbReference type="STRING" id="280093.SAMN05443373_10681"/>
<dbReference type="EMBL" id="FQWO01000006">
    <property type="protein sequence ID" value="SHH01897.1"/>
    <property type="molecule type" value="Genomic_DNA"/>
</dbReference>
<name>A0A1M5PJN9_9FLAO</name>
<keyword evidence="5" id="KW-1185">Reference proteome</keyword>
<dbReference type="SUPFAM" id="SSF56935">
    <property type="entry name" value="Porins"/>
    <property type="match status" value="1"/>
</dbReference>